<name>A0A7X0XTS4_9LIST</name>
<protein>
    <submittedName>
        <fullName evidence="1">Uncharacterized protein</fullName>
    </submittedName>
</protein>
<dbReference type="EMBL" id="JAARUV010000010">
    <property type="protein sequence ID" value="MBC1780548.1"/>
    <property type="molecule type" value="Genomic_DNA"/>
</dbReference>
<reference evidence="1 2" key="1">
    <citation type="submission" date="2020-03" db="EMBL/GenBank/DDBJ databases">
        <title>Soil Listeria distribution.</title>
        <authorList>
            <person name="Liao J."/>
            <person name="Wiedmann M."/>
        </authorList>
    </citation>
    <scope>NUCLEOTIDE SEQUENCE [LARGE SCALE GENOMIC DNA]</scope>
    <source>
        <strain evidence="1 2">FSL L7-1017</strain>
    </source>
</reference>
<sequence length="128" mass="15326">MMEPRVIELQVFDRLAKYLFVNEIRTEAESNNVVKKMYDTNVRNTAAYDEEEGETANQFERDLNYVFFDRNVEAFDVVISHEQALVYLKSIYYQCHQTQEANWIMDIHEEIQSLFNTNDRAFSFCEWA</sequence>
<proteinExistence type="predicted"/>
<evidence type="ECO:0000313" key="1">
    <source>
        <dbReference type="EMBL" id="MBC1780548.1"/>
    </source>
</evidence>
<evidence type="ECO:0000313" key="2">
    <source>
        <dbReference type="Proteomes" id="UP000547643"/>
    </source>
</evidence>
<dbReference type="RefSeq" id="WP_185495777.1">
    <property type="nucleotide sequence ID" value="NZ_JAARUV010000010.1"/>
</dbReference>
<organism evidence="1 2">
    <name type="scientific">Listeria booriae</name>
    <dbReference type="NCBI Taxonomy" id="1552123"/>
    <lineage>
        <taxon>Bacteria</taxon>
        <taxon>Bacillati</taxon>
        <taxon>Bacillota</taxon>
        <taxon>Bacilli</taxon>
        <taxon>Bacillales</taxon>
        <taxon>Listeriaceae</taxon>
        <taxon>Listeria</taxon>
    </lineage>
</organism>
<dbReference type="Proteomes" id="UP000547643">
    <property type="component" value="Unassembled WGS sequence"/>
</dbReference>
<comment type="caution">
    <text evidence="1">The sequence shown here is derived from an EMBL/GenBank/DDBJ whole genome shotgun (WGS) entry which is preliminary data.</text>
</comment>
<dbReference type="AlphaFoldDB" id="A0A7X0XTS4"/>
<accession>A0A7X0XTS4</accession>
<gene>
    <name evidence="1" type="ORF">HCA46_17120</name>
</gene>